<protein>
    <submittedName>
        <fullName evidence="1">Uncharacterized protein</fullName>
    </submittedName>
</protein>
<accession>A0ABP0VQZ2</accession>
<evidence type="ECO:0000313" key="1">
    <source>
        <dbReference type="EMBL" id="CAK9256867.1"/>
    </source>
</evidence>
<evidence type="ECO:0000313" key="2">
    <source>
        <dbReference type="Proteomes" id="UP001497444"/>
    </source>
</evidence>
<dbReference type="Proteomes" id="UP001497444">
    <property type="component" value="Chromosome 10"/>
</dbReference>
<name>A0ABP0VQZ2_9BRYO</name>
<gene>
    <name evidence="1" type="ORF">CSSPJE1EN1_LOCUS2345</name>
</gene>
<keyword evidence="2" id="KW-1185">Reference proteome</keyword>
<sequence length="142" mass="15446">MYWALPSTRIPSSLMSGAVILSTRMAVPALVRCVIPIGIPEFQHAFPCQNSSPLVELAIPASPRWCSWMSKIWGGFWREASHALMSFCLAVPLVIPLTLRDTMVMGRSDMVRVDLGGLAADRSYVAALCGLDVVVIQSSGRL</sequence>
<dbReference type="EMBL" id="OZ020105">
    <property type="protein sequence ID" value="CAK9256867.1"/>
    <property type="molecule type" value="Genomic_DNA"/>
</dbReference>
<reference evidence="1" key="1">
    <citation type="submission" date="2024-02" db="EMBL/GenBank/DDBJ databases">
        <authorList>
            <consortium name="ELIXIR-Norway"/>
            <consortium name="Elixir Norway"/>
        </authorList>
    </citation>
    <scope>NUCLEOTIDE SEQUENCE</scope>
</reference>
<proteinExistence type="predicted"/>
<organism evidence="1 2">
    <name type="scientific">Sphagnum jensenii</name>
    <dbReference type="NCBI Taxonomy" id="128206"/>
    <lineage>
        <taxon>Eukaryota</taxon>
        <taxon>Viridiplantae</taxon>
        <taxon>Streptophyta</taxon>
        <taxon>Embryophyta</taxon>
        <taxon>Bryophyta</taxon>
        <taxon>Sphagnophytina</taxon>
        <taxon>Sphagnopsida</taxon>
        <taxon>Sphagnales</taxon>
        <taxon>Sphagnaceae</taxon>
        <taxon>Sphagnum</taxon>
    </lineage>
</organism>